<accession>A0AAE3SFD3</accession>
<dbReference type="InterPro" id="IPR024654">
    <property type="entry name" value="Calcineurin-like_PHP_lpxH"/>
</dbReference>
<evidence type="ECO:0000313" key="3">
    <source>
        <dbReference type="EMBL" id="MCW3786063.1"/>
    </source>
</evidence>
<proteinExistence type="inferred from homology"/>
<evidence type="ECO:0000259" key="2">
    <source>
        <dbReference type="Pfam" id="PF12850"/>
    </source>
</evidence>
<comment type="caution">
    <text evidence="3">The sequence shown here is derived from an EMBL/GenBank/DDBJ whole genome shotgun (WGS) entry which is preliminary data.</text>
</comment>
<dbReference type="Pfam" id="PF12850">
    <property type="entry name" value="Metallophos_2"/>
    <property type="match status" value="1"/>
</dbReference>
<evidence type="ECO:0000313" key="4">
    <source>
        <dbReference type="Proteomes" id="UP001209229"/>
    </source>
</evidence>
<reference evidence="3" key="1">
    <citation type="submission" date="2022-10" db="EMBL/GenBank/DDBJ databases">
        <authorList>
            <person name="Yu W.X."/>
        </authorList>
    </citation>
    <scope>NUCLEOTIDE SEQUENCE</scope>
    <source>
        <strain evidence="3">AAT</strain>
    </source>
</reference>
<dbReference type="RefSeq" id="WP_301189631.1">
    <property type="nucleotide sequence ID" value="NZ_JAPDPJ010000009.1"/>
</dbReference>
<name>A0AAE3SFD3_9BACT</name>
<keyword evidence="4" id="KW-1185">Reference proteome</keyword>
<dbReference type="InterPro" id="IPR029052">
    <property type="entry name" value="Metallo-depent_PP-like"/>
</dbReference>
<evidence type="ECO:0000256" key="1">
    <source>
        <dbReference type="ARBA" id="ARBA00008950"/>
    </source>
</evidence>
<organism evidence="3 4">
    <name type="scientific">Plebeiibacterium sediminum</name>
    <dbReference type="NCBI Taxonomy" id="2992112"/>
    <lineage>
        <taxon>Bacteria</taxon>
        <taxon>Pseudomonadati</taxon>
        <taxon>Bacteroidota</taxon>
        <taxon>Bacteroidia</taxon>
        <taxon>Marinilabiliales</taxon>
        <taxon>Marinilabiliaceae</taxon>
        <taxon>Plebeiibacterium</taxon>
    </lineage>
</organism>
<comment type="similarity">
    <text evidence="1">Belongs to the metallophosphoesterase superfamily. YfcE family.</text>
</comment>
<sequence>MKRIGLLSDTHSFFDPKFKELFAACDEIWHAGDIGDIKVLDALKDFKPTRAVYGNIDDAVIRRCLNEHERFVCEGVDVWITHIGGYPGKYDRRVKNELFRNPPKLFIDGHSHILKVIYDDQLNLLHINPGAAGLSGFHAVRTAIRFVLDKGEIKDLEVIELENKSFGK</sequence>
<gene>
    <name evidence="3" type="ORF">OM075_06260</name>
</gene>
<dbReference type="SUPFAM" id="SSF56300">
    <property type="entry name" value="Metallo-dependent phosphatases"/>
    <property type="match status" value="1"/>
</dbReference>
<dbReference type="AlphaFoldDB" id="A0AAE3SFD3"/>
<dbReference type="Proteomes" id="UP001209229">
    <property type="component" value="Unassembled WGS sequence"/>
</dbReference>
<feature type="domain" description="Calcineurin-like phosphoesterase" evidence="2">
    <location>
        <begin position="3"/>
        <end position="146"/>
    </location>
</feature>
<protein>
    <submittedName>
        <fullName evidence="3">Metallophosphatase family protein</fullName>
    </submittedName>
</protein>
<dbReference type="EMBL" id="JAPDPJ010000009">
    <property type="protein sequence ID" value="MCW3786063.1"/>
    <property type="molecule type" value="Genomic_DNA"/>
</dbReference>
<dbReference type="Gene3D" id="3.60.21.10">
    <property type="match status" value="1"/>
</dbReference>